<reference evidence="1 2" key="1">
    <citation type="journal article" date="2017" name="BMC Genomics">
        <title>Genomic analysis of methanogenic archaea reveals a shift towards energy conservation.</title>
        <authorList>
            <person name="Gilmore S.P."/>
            <person name="Henske J.K."/>
            <person name="Sexton J.A."/>
            <person name="Solomon K.V."/>
            <person name="Seppala S."/>
            <person name="Yoo J.I."/>
            <person name="Huyett L.M."/>
            <person name="Pressman A."/>
            <person name="Cogan J.Z."/>
            <person name="Kivenson V."/>
            <person name="Peng X."/>
            <person name="Tan Y."/>
            <person name="Valentine D.L."/>
            <person name="O'Malley M.A."/>
        </authorList>
    </citation>
    <scope>NUCLEOTIDE SEQUENCE [LARGE SCALE GENOMIC DNA]</scope>
    <source>
        <strain evidence="1 2">M.o.H.</strain>
    </source>
</reference>
<name>A0A2A2H3J4_METBR</name>
<protein>
    <recommendedName>
        <fullName evidence="3">Pseudomurein-binding protein</fullName>
    </recommendedName>
</protein>
<sequence length="564" mass="61280">MNKVILLFVTIFILLAPASANVFVSEPSNEIITAPAASFTNSQLILSDKNPSQAVLNYLNGKTATVFGDISLSGEKITADSVSISSKYWTTSDVVVLGTGQDVSAALVAIKNNAPLLVVGNTIPDNVNAEIQKLAPKKIIVCASPSSIPDSVLSQYSNIQTDRIWNGNDENTLTSIQSGNTKIKAPSSLLPVAMTLWKDASFSVDKNVTVNDKVTLWSSNDITTSIVMNSYVNNNLPVVYIACDNLISESTDKDMLNKIKETICGSANVEIDDQSPKPGEAPRTIKNAPGGIAAYIAAVDPGSMVDLIEGIKEGYLKKYAQNLDGIVFVNYGKLDLDNMSYLPRAWDDNYSSVYFAGLYDPSKFLESGGVELIQPNVGTSSQDEEINKIASGLIDAAYSSNANLSSSSYDSNLIGIHKIDPEVVAYGSQSILDGKKPRLGTLKWLYLASQYVSGYPIQNTSLSFSGNISGESTYFGVLTIDEYREAGKDVFDYMEANKSVPDSVIVDGKKLNKADMKYIFAELTYDHTSKANMTFPKYIFVNKASEPFDIIFKFIKSLFYQIFS</sequence>
<evidence type="ECO:0008006" key="3">
    <source>
        <dbReference type="Google" id="ProtNLM"/>
    </source>
</evidence>
<comment type="caution">
    <text evidence="1">The sequence shown here is derived from an EMBL/GenBank/DDBJ whole genome shotgun (WGS) entry which is preliminary data.</text>
</comment>
<dbReference type="AlphaFoldDB" id="A0A2A2H3J4"/>
<dbReference type="Proteomes" id="UP000217784">
    <property type="component" value="Unassembled WGS sequence"/>
</dbReference>
<proteinExistence type="predicted"/>
<dbReference type="OrthoDB" id="77273at2157"/>
<organism evidence="1 2">
    <name type="scientific">Methanobacterium bryantii</name>
    <dbReference type="NCBI Taxonomy" id="2161"/>
    <lineage>
        <taxon>Archaea</taxon>
        <taxon>Methanobacteriati</taxon>
        <taxon>Methanobacteriota</taxon>
        <taxon>Methanomada group</taxon>
        <taxon>Methanobacteria</taxon>
        <taxon>Methanobacteriales</taxon>
        <taxon>Methanobacteriaceae</taxon>
        <taxon>Methanobacterium</taxon>
    </lineage>
</organism>
<gene>
    <name evidence="1" type="ORF">ASJ80_02255</name>
</gene>
<evidence type="ECO:0000313" key="2">
    <source>
        <dbReference type="Proteomes" id="UP000217784"/>
    </source>
</evidence>
<keyword evidence="2" id="KW-1185">Reference proteome</keyword>
<dbReference type="RefSeq" id="WP_069585739.1">
    <property type="nucleotide sequence ID" value="NZ_LMVM01000033.1"/>
</dbReference>
<accession>A0A2A2H3J4</accession>
<evidence type="ECO:0000313" key="1">
    <source>
        <dbReference type="EMBL" id="PAV03863.1"/>
    </source>
</evidence>
<dbReference type="EMBL" id="LMVM01000033">
    <property type="protein sequence ID" value="PAV03863.1"/>
    <property type="molecule type" value="Genomic_DNA"/>
</dbReference>